<feature type="domain" description="Acyl-CoA dehydrogenase/oxidase N-terminal" evidence="6">
    <location>
        <begin position="7"/>
        <end position="85"/>
    </location>
</feature>
<dbReference type="AlphaFoldDB" id="A0A2V3VL90"/>
<dbReference type="Pfam" id="PF00441">
    <property type="entry name" value="Acyl-CoA_dh_1"/>
    <property type="match status" value="1"/>
</dbReference>
<dbReference type="OrthoDB" id="2371581at2"/>
<dbReference type="InterPro" id="IPR036250">
    <property type="entry name" value="AcylCo_DH-like_C"/>
</dbReference>
<dbReference type="SUPFAM" id="SSF47203">
    <property type="entry name" value="Acyl-CoA dehydrogenase C-terminal domain-like"/>
    <property type="match status" value="1"/>
</dbReference>
<feature type="domain" description="Acyl-CoA dehydrogenase/oxidase C-terminal" evidence="5">
    <location>
        <begin position="239"/>
        <end position="358"/>
    </location>
</feature>
<keyword evidence="3" id="KW-0285">Flavoprotein</keyword>
<organism evidence="7 8">
    <name type="scientific">Pseudogracilibacillus auburnensis</name>
    <dbReference type="NCBI Taxonomy" id="1494959"/>
    <lineage>
        <taxon>Bacteria</taxon>
        <taxon>Bacillati</taxon>
        <taxon>Bacillota</taxon>
        <taxon>Bacilli</taxon>
        <taxon>Bacillales</taxon>
        <taxon>Bacillaceae</taxon>
        <taxon>Pseudogracilibacillus</taxon>
    </lineage>
</organism>
<evidence type="ECO:0000259" key="5">
    <source>
        <dbReference type="Pfam" id="PF00441"/>
    </source>
</evidence>
<dbReference type="GO" id="GO:0003995">
    <property type="term" value="F:acyl-CoA dehydrogenase activity"/>
    <property type="evidence" value="ECO:0007669"/>
    <property type="project" value="InterPro"/>
</dbReference>
<evidence type="ECO:0008006" key="9">
    <source>
        <dbReference type="Google" id="ProtNLM"/>
    </source>
</evidence>
<comment type="cofactor">
    <cofactor evidence="1">
        <name>FAD</name>
        <dbReference type="ChEBI" id="CHEBI:57692"/>
    </cofactor>
</comment>
<dbReference type="EMBL" id="QJJQ01000017">
    <property type="protein sequence ID" value="PXW82576.1"/>
    <property type="molecule type" value="Genomic_DNA"/>
</dbReference>
<evidence type="ECO:0000259" key="6">
    <source>
        <dbReference type="Pfam" id="PF02771"/>
    </source>
</evidence>
<dbReference type="PANTHER" id="PTHR43884:SF12">
    <property type="entry name" value="ISOVALERYL-COA DEHYDROGENASE, MITOCHONDRIAL-RELATED"/>
    <property type="match status" value="1"/>
</dbReference>
<dbReference type="Pfam" id="PF02771">
    <property type="entry name" value="Acyl-CoA_dh_N"/>
    <property type="match status" value="1"/>
</dbReference>
<dbReference type="GO" id="GO:0050660">
    <property type="term" value="F:flavin adenine dinucleotide binding"/>
    <property type="evidence" value="ECO:0007669"/>
    <property type="project" value="InterPro"/>
</dbReference>
<accession>A0A2V3VL90</accession>
<comment type="similarity">
    <text evidence="2">Belongs to the acyl-CoA dehydrogenase family.</text>
</comment>
<protein>
    <recommendedName>
        <fullName evidence="9">Alkylation response protein AidB-like acyl-CoA dehydrogenase</fullName>
    </recommendedName>
</protein>
<proteinExistence type="inferred from homology"/>
<gene>
    <name evidence="7" type="ORF">DFR56_11711</name>
</gene>
<dbReference type="InterPro" id="IPR009075">
    <property type="entry name" value="AcylCo_DH/oxidase_C"/>
</dbReference>
<dbReference type="SUPFAM" id="SSF56645">
    <property type="entry name" value="Acyl-CoA dehydrogenase NM domain-like"/>
    <property type="match status" value="1"/>
</dbReference>
<dbReference type="InterPro" id="IPR037069">
    <property type="entry name" value="AcylCoA_DH/ox_N_sf"/>
</dbReference>
<dbReference type="Gene3D" id="1.10.540.10">
    <property type="entry name" value="Acyl-CoA dehydrogenase/oxidase, N-terminal domain"/>
    <property type="match status" value="1"/>
</dbReference>
<dbReference type="InterPro" id="IPR013786">
    <property type="entry name" value="AcylCoA_DH/ox_N"/>
</dbReference>
<dbReference type="PROSITE" id="PS00073">
    <property type="entry name" value="ACYL_COA_DH_2"/>
    <property type="match status" value="1"/>
</dbReference>
<dbReference type="PIRSF" id="PIRSF016578">
    <property type="entry name" value="HsaA"/>
    <property type="match status" value="1"/>
</dbReference>
<dbReference type="Proteomes" id="UP000247978">
    <property type="component" value="Unassembled WGS sequence"/>
</dbReference>
<reference evidence="7 8" key="1">
    <citation type="submission" date="2018-05" db="EMBL/GenBank/DDBJ databases">
        <title>Genomic Encyclopedia of Type Strains, Phase IV (KMG-IV): sequencing the most valuable type-strain genomes for metagenomic binning, comparative biology and taxonomic classification.</title>
        <authorList>
            <person name="Goeker M."/>
        </authorList>
    </citation>
    <scope>NUCLEOTIDE SEQUENCE [LARGE SCALE GENOMIC DNA]</scope>
    <source>
        <strain evidence="7 8">DSM 28556</strain>
    </source>
</reference>
<dbReference type="Gene3D" id="1.20.140.10">
    <property type="entry name" value="Butyryl-CoA Dehydrogenase, subunit A, domain 3"/>
    <property type="match status" value="1"/>
</dbReference>
<evidence type="ECO:0000256" key="4">
    <source>
        <dbReference type="ARBA" id="ARBA00022827"/>
    </source>
</evidence>
<keyword evidence="8" id="KW-1185">Reference proteome</keyword>
<comment type="caution">
    <text evidence="7">The sequence shown here is derived from an EMBL/GenBank/DDBJ whole genome shotgun (WGS) entry which is preliminary data.</text>
</comment>
<dbReference type="RefSeq" id="WP_110396969.1">
    <property type="nucleotide sequence ID" value="NZ_JBHUHB010000001.1"/>
</dbReference>
<keyword evidence="4" id="KW-0274">FAD</keyword>
<evidence type="ECO:0000256" key="1">
    <source>
        <dbReference type="ARBA" id="ARBA00001974"/>
    </source>
</evidence>
<sequence>MISFESTEDENAFVSIAQKIASENIRPYARESENKGMIRNDMIKVVNELGFLKLEEPESYGGLQLPLISQVQIQAALSYGDLGIVQGLPGLADGASLLRSMEPKQMNKDQQKLVCEGESTIAFIDDINDKAMGKRLSLTKSGTNYTLHGTSQPTRLGQMANHLILAVLDEEGCPVICWMDKKHHHLKVNKGDYRFGLLAASIAKISFDNEIISQDQVIATGEKADQLIRRTHTRIQIIQAAKQVGLMQAALDYATEYTAMRKAFDQVIAKFQGVSFQIARMVIETRIANHLVWEAATVADKNTEEAEGPALRAIQRAHQGVRYVTNSAVQLLGGHGYVKDYPVEKWMRDAQAQVMLYGREKNYLIRRGKQTLATKEKAVIT</sequence>
<dbReference type="InterPro" id="IPR006089">
    <property type="entry name" value="Acyl-CoA_DH_CS"/>
</dbReference>
<evidence type="ECO:0000256" key="3">
    <source>
        <dbReference type="ARBA" id="ARBA00022630"/>
    </source>
</evidence>
<evidence type="ECO:0000313" key="7">
    <source>
        <dbReference type="EMBL" id="PXW82576.1"/>
    </source>
</evidence>
<evidence type="ECO:0000313" key="8">
    <source>
        <dbReference type="Proteomes" id="UP000247978"/>
    </source>
</evidence>
<evidence type="ECO:0000256" key="2">
    <source>
        <dbReference type="ARBA" id="ARBA00009347"/>
    </source>
</evidence>
<name>A0A2V3VL90_9BACI</name>
<dbReference type="PANTHER" id="PTHR43884">
    <property type="entry name" value="ACYL-COA DEHYDROGENASE"/>
    <property type="match status" value="1"/>
</dbReference>
<dbReference type="InterPro" id="IPR009100">
    <property type="entry name" value="AcylCoA_DH/oxidase_NM_dom_sf"/>
</dbReference>